<reference evidence="2" key="1">
    <citation type="submission" date="2022-12" db="EMBL/GenBank/DDBJ databases">
        <title>Reference genome sequencing for broad-spectrum identification of bacterial and archaeal isolates by mass spectrometry.</title>
        <authorList>
            <person name="Sekiguchi Y."/>
            <person name="Tourlousse D.M."/>
        </authorList>
    </citation>
    <scope>NUCLEOTIDE SEQUENCE</scope>
    <source>
        <strain evidence="2">10succ1</strain>
    </source>
</reference>
<dbReference type="EMBL" id="BSDY01000002">
    <property type="protein sequence ID" value="GLI55000.1"/>
    <property type="molecule type" value="Genomic_DNA"/>
</dbReference>
<dbReference type="InterPro" id="IPR007607">
    <property type="entry name" value="BacA/B"/>
</dbReference>
<organism evidence="2 3">
    <name type="scientific">Propionigenium maris DSM 9537</name>
    <dbReference type="NCBI Taxonomy" id="1123000"/>
    <lineage>
        <taxon>Bacteria</taxon>
        <taxon>Fusobacteriati</taxon>
        <taxon>Fusobacteriota</taxon>
        <taxon>Fusobacteriia</taxon>
        <taxon>Fusobacteriales</taxon>
        <taxon>Fusobacteriaceae</taxon>
        <taxon>Propionigenium</taxon>
    </lineage>
</organism>
<dbReference type="RefSeq" id="WP_281833230.1">
    <property type="nucleotide sequence ID" value="NZ_BSDY01000002.1"/>
</dbReference>
<dbReference type="PANTHER" id="PTHR35024">
    <property type="entry name" value="HYPOTHETICAL CYTOSOLIC PROTEIN"/>
    <property type="match status" value="1"/>
</dbReference>
<comment type="caution">
    <text evidence="2">The sequence shown here is derived from an EMBL/GenBank/DDBJ whole genome shotgun (WGS) entry which is preliminary data.</text>
</comment>
<evidence type="ECO:0000313" key="2">
    <source>
        <dbReference type="EMBL" id="GLI55000.1"/>
    </source>
</evidence>
<name>A0A9W6GIX5_9FUSO</name>
<dbReference type="Proteomes" id="UP001144471">
    <property type="component" value="Unassembled WGS sequence"/>
</dbReference>
<dbReference type="AlphaFoldDB" id="A0A9W6GIX5"/>
<dbReference type="PANTHER" id="PTHR35024:SF4">
    <property type="entry name" value="POLYMER-FORMING CYTOSKELETAL PROTEIN"/>
    <property type="match status" value="1"/>
</dbReference>
<evidence type="ECO:0000256" key="1">
    <source>
        <dbReference type="ARBA" id="ARBA00044755"/>
    </source>
</evidence>
<protein>
    <recommendedName>
        <fullName evidence="4">Polymer-forming cytoskeletal protein</fullName>
    </recommendedName>
</protein>
<gene>
    <name evidence="2" type="ORF">PM10SUCC1_05150</name>
</gene>
<evidence type="ECO:0008006" key="4">
    <source>
        <dbReference type="Google" id="ProtNLM"/>
    </source>
</evidence>
<keyword evidence="3" id="KW-1185">Reference proteome</keyword>
<accession>A0A9W6GIX5</accession>
<proteinExistence type="inferred from homology"/>
<comment type="similarity">
    <text evidence="1">Belongs to the bactofilin family.</text>
</comment>
<sequence>MAIFGRSDKEAVQNISVAGTTTIAQGTRIEGDMNLECNLNIDGYLRGNIESTGGVTIGRSGRIEGTLTAERVVVSGIFKGDVECSTVEILSGGRVEGNVLTANLVIEDGGIFEGVSKRRDSGVLELKEEKLKGEKGA</sequence>
<evidence type="ECO:0000313" key="3">
    <source>
        <dbReference type="Proteomes" id="UP001144471"/>
    </source>
</evidence>
<dbReference type="Pfam" id="PF04519">
    <property type="entry name" value="Bactofilin"/>
    <property type="match status" value="1"/>
</dbReference>